<dbReference type="eggNOG" id="ENOG5031ZRY">
    <property type="taxonomic scope" value="Bacteria"/>
</dbReference>
<evidence type="ECO:0000256" key="1">
    <source>
        <dbReference type="SAM" id="Phobius"/>
    </source>
</evidence>
<gene>
    <name evidence="2" type="ordered locus">P9215_11101</name>
</gene>
<name>A8G544_PROM2</name>
<dbReference type="KEGG" id="pmh:P9215_11101"/>
<dbReference type="AlphaFoldDB" id="A8G544"/>
<dbReference type="Proteomes" id="UP000002014">
    <property type="component" value="Chromosome"/>
</dbReference>
<organism evidence="2 3">
    <name type="scientific">Prochlorococcus marinus (strain MIT 9215)</name>
    <dbReference type="NCBI Taxonomy" id="93060"/>
    <lineage>
        <taxon>Bacteria</taxon>
        <taxon>Bacillati</taxon>
        <taxon>Cyanobacteriota</taxon>
        <taxon>Cyanophyceae</taxon>
        <taxon>Synechococcales</taxon>
        <taxon>Prochlorococcaceae</taxon>
        <taxon>Prochlorococcus</taxon>
    </lineage>
</organism>
<dbReference type="HOGENOM" id="CLU_2956962_0_0_3"/>
<evidence type="ECO:0000313" key="2">
    <source>
        <dbReference type="EMBL" id="ABV50725.1"/>
    </source>
</evidence>
<keyword evidence="1" id="KW-0472">Membrane</keyword>
<dbReference type="STRING" id="93060.P9215_11101"/>
<reference evidence="2 3" key="1">
    <citation type="journal article" date="2007" name="PLoS Genet.">
        <title>Patterns and implications of gene gain and loss in the evolution of Prochlorococcus.</title>
        <authorList>
            <person name="Kettler G.C."/>
            <person name="Martiny A.C."/>
            <person name="Huang K."/>
            <person name="Zucker J."/>
            <person name="Coleman M.L."/>
            <person name="Rodrigue S."/>
            <person name="Chen F."/>
            <person name="Lapidus A."/>
            <person name="Ferriera S."/>
            <person name="Johnson J."/>
            <person name="Steglich C."/>
            <person name="Church G.M."/>
            <person name="Richardson P."/>
            <person name="Chisholm S.W."/>
        </authorList>
    </citation>
    <scope>NUCLEOTIDE SEQUENCE [LARGE SCALE GENOMIC DNA]</scope>
    <source>
        <strain evidence="2 3">MIT 9215</strain>
    </source>
</reference>
<accession>A8G544</accession>
<feature type="transmembrane region" description="Helical" evidence="1">
    <location>
        <begin position="35"/>
        <end position="54"/>
    </location>
</feature>
<evidence type="ECO:0000313" key="3">
    <source>
        <dbReference type="Proteomes" id="UP000002014"/>
    </source>
</evidence>
<dbReference type="EMBL" id="CP000825">
    <property type="protein sequence ID" value="ABV50725.1"/>
    <property type="molecule type" value="Genomic_DNA"/>
</dbReference>
<keyword evidence="1" id="KW-0812">Transmembrane</keyword>
<protein>
    <submittedName>
        <fullName evidence="2">Uncharacterized protein</fullName>
    </submittedName>
</protein>
<keyword evidence="1" id="KW-1133">Transmembrane helix</keyword>
<sequence length="59" mass="6931">MIKPFSNLIYKKKERNFSSSKNKFKKEENVKSKPLIIFGFIISLTSIFLLLFTINNKFG</sequence>
<proteinExistence type="predicted"/>